<name>A0A1H0N224_SELRU</name>
<proteinExistence type="predicted"/>
<organism evidence="1 2">
    <name type="scientific">Selenomonas ruminantium</name>
    <dbReference type="NCBI Taxonomy" id="971"/>
    <lineage>
        <taxon>Bacteria</taxon>
        <taxon>Bacillati</taxon>
        <taxon>Bacillota</taxon>
        <taxon>Negativicutes</taxon>
        <taxon>Selenomonadales</taxon>
        <taxon>Selenomonadaceae</taxon>
        <taxon>Selenomonas</taxon>
    </lineage>
</organism>
<reference evidence="1 2" key="1">
    <citation type="submission" date="2016-10" db="EMBL/GenBank/DDBJ databases">
        <authorList>
            <person name="de Groot N.N."/>
        </authorList>
    </citation>
    <scope>NUCLEOTIDE SEQUENCE [LARGE SCALE GENOMIC DNA]</scope>
    <source>
        <strain evidence="1 2">S137</strain>
    </source>
</reference>
<accession>A0A1H0N224</accession>
<dbReference type="RefSeq" id="WP_074571134.1">
    <property type="nucleotide sequence ID" value="NZ_FNJQ01000002.1"/>
</dbReference>
<dbReference type="AlphaFoldDB" id="A0A1H0N224"/>
<dbReference type="EMBL" id="FNJQ01000002">
    <property type="protein sequence ID" value="SDO86672.1"/>
    <property type="molecule type" value="Genomic_DNA"/>
</dbReference>
<sequence length="257" mass="28137">MFGGIGLSNYRVKDAFTTGVLNGQGLASIAGGLLNEALGLSTFVNTVNCYVIDQQTGIELQLPVNPEKIKVRWGRKTETVNILNLGEVDFTTGDKLTEVSFESFFPAQYVPTYCVMATPPTPDSANAVMNAWKSRFQEPKKGLKDPIQLIITGAQDINMLCLLSSYESDEHGGEPGDIYYKATFREWREINVRKESEEKQNPRVNMQPRPTLVKMPMGVGGIFGQDEALWKIAKGNLGSGAKWKTLAGSVVGGAVRL</sequence>
<evidence type="ECO:0000313" key="1">
    <source>
        <dbReference type="EMBL" id="SDO86672.1"/>
    </source>
</evidence>
<gene>
    <name evidence="1" type="ORF">SAMN05216366_102138</name>
</gene>
<evidence type="ECO:0000313" key="2">
    <source>
        <dbReference type="Proteomes" id="UP000182412"/>
    </source>
</evidence>
<dbReference type="OrthoDB" id="9800780at2"/>
<dbReference type="Proteomes" id="UP000182412">
    <property type="component" value="Unassembled WGS sequence"/>
</dbReference>
<protein>
    <submittedName>
        <fullName evidence="1">Uncharacterized protein</fullName>
    </submittedName>
</protein>